<protein>
    <submittedName>
        <fullName evidence="1">Uncharacterized protein</fullName>
    </submittedName>
</protein>
<sequence>MKITTFTLLIFTILSVSHAGPPPAGGGAKPSLPPLADAVKQEVEAYDGECLVTDHKTSTHGICVARDRSPPASQVNSKQSKIDLRWGCDPAWPCRENENPCKIRKYINHSNDNTIWNARCY</sequence>
<organism evidence="1 2">
    <name type="scientific">Aspergillus pseudonomiae</name>
    <dbReference type="NCBI Taxonomy" id="1506151"/>
    <lineage>
        <taxon>Eukaryota</taxon>
        <taxon>Fungi</taxon>
        <taxon>Dikarya</taxon>
        <taxon>Ascomycota</taxon>
        <taxon>Pezizomycotina</taxon>
        <taxon>Eurotiomycetes</taxon>
        <taxon>Eurotiomycetidae</taxon>
        <taxon>Eurotiales</taxon>
        <taxon>Aspergillaceae</taxon>
        <taxon>Aspergillus</taxon>
        <taxon>Aspergillus subgen. Circumdati</taxon>
    </lineage>
</organism>
<name>A0A5N7D543_9EURO</name>
<proteinExistence type="predicted"/>
<dbReference type="GeneID" id="43672556"/>
<dbReference type="EMBL" id="ML736807">
    <property type="protein sequence ID" value="KAE8401013.1"/>
    <property type="molecule type" value="Genomic_DNA"/>
</dbReference>
<accession>A0A5N7D543</accession>
<evidence type="ECO:0000313" key="2">
    <source>
        <dbReference type="Proteomes" id="UP000325579"/>
    </source>
</evidence>
<dbReference type="AlphaFoldDB" id="A0A5N7D543"/>
<dbReference type="RefSeq" id="XP_031938332.1">
    <property type="nucleotide sequence ID" value="XM_032087865.1"/>
</dbReference>
<reference evidence="1 2" key="1">
    <citation type="submission" date="2019-04" db="EMBL/GenBank/DDBJ databases">
        <authorList>
            <consortium name="DOE Joint Genome Institute"/>
            <person name="Mondo S."/>
            <person name="Kjaerbolling I."/>
            <person name="Vesth T."/>
            <person name="Frisvad J.C."/>
            <person name="Nybo J.L."/>
            <person name="Theobald S."/>
            <person name="Kildgaard S."/>
            <person name="Isbrandt T."/>
            <person name="Kuo A."/>
            <person name="Sato A."/>
            <person name="Lyhne E.K."/>
            <person name="Kogle M.E."/>
            <person name="Wiebenga A."/>
            <person name="Kun R.S."/>
            <person name="Lubbers R.J."/>
            <person name="Makela M.R."/>
            <person name="Barry K."/>
            <person name="Chovatia M."/>
            <person name="Clum A."/>
            <person name="Daum C."/>
            <person name="Haridas S."/>
            <person name="He G."/>
            <person name="LaButti K."/>
            <person name="Lipzen A."/>
            <person name="Riley R."/>
            <person name="Salamov A."/>
            <person name="Simmons B.A."/>
            <person name="Magnuson J.K."/>
            <person name="Henrissat B."/>
            <person name="Mortensen U.H."/>
            <person name="Larsen T.O."/>
            <person name="Devries R.P."/>
            <person name="Grigoriev I.V."/>
            <person name="Machida M."/>
            <person name="Baker S.E."/>
            <person name="Andersen M.R."/>
            <person name="Cantor M.N."/>
            <person name="Hua S.X."/>
        </authorList>
    </citation>
    <scope>NUCLEOTIDE SEQUENCE [LARGE SCALE GENOMIC DNA]</scope>
    <source>
        <strain evidence="1 2">CBS 119388</strain>
    </source>
</reference>
<gene>
    <name evidence="1" type="ORF">BDV37DRAFT_286113</name>
</gene>
<accession>A0A5N6IEP9</accession>
<keyword evidence="2" id="KW-1185">Reference proteome</keyword>
<dbReference type="Proteomes" id="UP000325579">
    <property type="component" value="Unassembled WGS sequence"/>
</dbReference>
<dbReference type="OrthoDB" id="4495564at2759"/>
<evidence type="ECO:0000313" key="1">
    <source>
        <dbReference type="EMBL" id="KAE8401013.1"/>
    </source>
</evidence>